<keyword evidence="2" id="KW-1185">Reference proteome</keyword>
<evidence type="ECO:0000313" key="2">
    <source>
        <dbReference type="Proteomes" id="UP000585970"/>
    </source>
</evidence>
<protein>
    <submittedName>
        <fullName evidence="1">Uncharacterized protein</fullName>
    </submittedName>
</protein>
<organism evidence="1 2">
    <name type="scientific">Bartonella fuyuanensis</name>
    <dbReference type="NCBI Taxonomy" id="1460968"/>
    <lineage>
        <taxon>Bacteria</taxon>
        <taxon>Pseudomonadati</taxon>
        <taxon>Pseudomonadota</taxon>
        <taxon>Alphaproteobacteria</taxon>
        <taxon>Hyphomicrobiales</taxon>
        <taxon>Bartonellaceae</taxon>
        <taxon>Bartonella</taxon>
    </lineage>
</organism>
<sequence length="104" mass="11908">MAPSAKLFADSQTLFASLTKVMAVEACSLHSLAKALASSKTLFIFKKVKRFYRASFKNGIALQDKTYTTHSMRQKLKIIIENEALTLIILQKYQNYFKVHYKNL</sequence>
<proteinExistence type="predicted"/>
<evidence type="ECO:0000313" key="1">
    <source>
        <dbReference type="EMBL" id="MBB4076568.1"/>
    </source>
</evidence>
<comment type="caution">
    <text evidence="1">The sequence shown here is derived from an EMBL/GenBank/DDBJ whole genome shotgun (WGS) entry which is preliminary data.</text>
</comment>
<accession>A0A840E319</accession>
<name>A0A840E319_9HYPH</name>
<dbReference type="Proteomes" id="UP000585970">
    <property type="component" value="Unassembled WGS sequence"/>
</dbReference>
<reference evidence="1 2" key="1">
    <citation type="submission" date="2020-08" db="EMBL/GenBank/DDBJ databases">
        <title>Genomic Encyclopedia of Type Strains, Phase IV (KMG-IV): sequencing the most valuable type-strain genomes for metagenomic binning, comparative biology and taxonomic classification.</title>
        <authorList>
            <person name="Goeker M."/>
        </authorList>
    </citation>
    <scope>NUCLEOTIDE SEQUENCE [LARGE SCALE GENOMIC DNA]</scope>
    <source>
        <strain evidence="1 2">DSM 100694</strain>
    </source>
</reference>
<dbReference type="AlphaFoldDB" id="A0A840E319"/>
<dbReference type="EMBL" id="JACIFE010000006">
    <property type="protein sequence ID" value="MBB4076568.1"/>
    <property type="molecule type" value="Genomic_DNA"/>
</dbReference>
<gene>
    <name evidence="1" type="ORF">GGR08_000868</name>
</gene>